<dbReference type="RefSeq" id="WP_229975079.1">
    <property type="nucleotide sequence ID" value="NZ_CP087133.1"/>
</dbReference>
<dbReference type="InterPro" id="IPR011004">
    <property type="entry name" value="Trimer_LpxA-like_sf"/>
</dbReference>
<dbReference type="PANTHER" id="PTHR43300:SF11">
    <property type="entry name" value="ACETYLTRANSFERASE RV3034C-RELATED"/>
    <property type="match status" value="1"/>
</dbReference>
<dbReference type="InterPro" id="IPR050179">
    <property type="entry name" value="Trans_hexapeptide_repeat"/>
</dbReference>
<evidence type="ECO:0000313" key="3">
    <source>
        <dbReference type="EMBL" id="MDX6185885.1"/>
    </source>
</evidence>
<dbReference type="SUPFAM" id="SSF51161">
    <property type="entry name" value="Trimeric LpxA-like enzymes"/>
    <property type="match status" value="1"/>
</dbReference>
<dbReference type="CDD" id="cd03349">
    <property type="entry name" value="LbH_XAT"/>
    <property type="match status" value="1"/>
</dbReference>
<dbReference type="PANTHER" id="PTHR43300">
    <property type="entry name" value="ACETYLTRANSFERASE"/>
    <property type="match status" value="1"/>
</dbReference>
<dbReference type="EMBL" id="JAWXVH010000003">
    <property type="protein sequence ID" value="MDX6185885.1"/>
    <property type="molecule type" value="Genomic_DNA"/>
</dbReference>
<comment type="caution">
    <text evidence="3">The sequence shown here is derived from an EMBL/GenBank/DDBJ whole genome shotgun (WGS) entry which is preliminary data.</text>
</comment>
<name>A0AAJ2SF20_9FLAO</name>
<dbReference type="Pfam" id="PF00132">
    <property type="entry name" value="Hexapep"/>
    <property type="match status" value="1"/>
</dbReference>
<sequence>MILKKITTILLYKLKLAFFKINWRHNNKHNFTTVNCLFSKDLVKVGNYTYGPIHVYDYGELNSGLLIGNLCSIALDVKFILGGNHFTNRLFTYPITPMLTSFGNDGSYSKGKIIIGHDCWIGIGVTILSGVEMGNGCVIAAGSVVTKSFPPYSILGGSPAKLIRMRFSDKVIDKLQNSNFIYDLPKSKFIENIMMIEKELMVEDVETILLKLK</sequence>
<keyword evidence="3" id="KW-0808">Transferase</keyword>
<evidence type="ECO:0000313" key="5">
    <source>
        <dbReference type="Proteomes" id="UP001278738"/>
    </source>
</evidence>
<keyword evidence="5" id="KW-1185">Reference proteome</keyword>
<organism evidence="3 4">
    <name type="scientific">Flavobacterium flavipigmentatum</name>
    <dbReference type="NCBI Taxonomy" id="2893884"/>
    <lineage>
        <taxon>Bacteria</taxon>
        <taxon>Pseudomonadati</taxon>
        <taxon>Bacteroidota</taxon>
        <taxon>Flavobacteriia</taxon>
        <taxon>Flavobacteriales</taxon>
        <taxon>Flavobacteriaceae</taxon>
        <taxon>Flavobacterium</taxon>
    </lineage>
</organism>
<dbReference type="Gene3D" id="2.160.10.10">
    <property type="entry name" value="Hexapeptide repeat proteins"/>
    <property type="match status" value="1"/>
</dbReference>
<accession>A0AAJ2SF20</accession>
<dbReference type="Proteomes" id="UP001270053">
    <property type="component" value="Unassembled WGS sequence"/>
</dbReference>
<dbReference type="EC" id="2.3.1.-" evidence="3"/>
<dbReference type="Proteomes" id="UP001278738">
    <property type="component" value="Unassembled WGS sequence"/>
</dbReference>
<comment type="similarity">
    <text evidence="1">Belongs to the transferase hexapeptide repeat family.</text>
</comment>
<dbReference type="AlphaFoldDB" id="A0AAJ2SF20"/>
<reference evidence="3 5" key="1">
    <citation type="submission" date="2023-11" db="EMBL/GenBank/DDBJ databases">
        <title>Unpublished Manusciprt.</title>
        <authorList>
            <person name="Saticioglu I.B."/>
            <person name="Ay H."/>
            <person name="Ajmi N."/>
            <person name="Altun S."/>
            <person name="Duman M."/>
        </authorList>
    </citation>
    <scope>NUCLEOTIDE SEQUENCE</scope>
    <source>
        <strain evidence="2 5">Fl-33</strain>
        <strain evidence="3">Fl-77</strain>
    </source>
</reference>
<evidence type="ECO:0000313" key="4">
    <source>
        <dbReference type="Proteomes" id="UP001270053"/>
    </source>
</evidence>
<evidence type="ECO:0000256" key="1">
    <source>
        <dbReference type="ARBA" id="ARBA00007274"/>
    </source>
</evidence>
<dbReference type="GO" id="GO:0016746">
    <property type="term" value="F:acyltransferase activity"/>
    <property type="evidence" value="ECO:0007669"/>
    <property type="project" value="UniProtKB-KW"/>
</dbReference>
<dbReference type="InterPro" id="IPR001451">
    <property type="entry name" value="Hexapep"/>
</dbReference>
<protein>
    <submittedName>
        <fullName evidence="3">CatB-related O-acetyltransferase</fullName>
        <ecNumber evidence="3">2.3.1.-</ecNumber>
    </submittedName>
</protein>
<gene>
    <name evidence="2" type="ORF">SGQ18_08525</name>
    <name evidence="3" type="ORF">SGQ44_08965</name>
</gene>
<keyword evidence="3" id="KW-0012">Acyltransferase</keyword>
<proteinExistence type="inferred from homology"/>
<dbReference type="EMBL" id="JAWXVG010000003">
    <property type="protein sequence ID" value="MDX6182202.1"/>
    <property type="molecule type" value="Genomic_DNA"/>
</dbReference>
<evidence type="ECO:0000313" key="2">
    <source>
        <dbReference type="EMBL" id="MDX6182202.1"/>
    </source>
</evidence>